<feature type="transmembrane region" description="Helical" evidence="1">
    <location>
        <begin position="7"/>
        <end position="25"/>
    </location>
</feature>
<feature type="domain" description="Mce/MlaD" evidence="2">
    <location>
        <begin position="38"/>
        <end position="111"/>
    </location>
</feature>
<dbReference type="EMBL" id="PSZD01000015">
    <property type="protein sequence ID" value="PPJ25684.1"/>
    <property type="molecule type" value="Genomic_DNA"/>
</dbReference>
<comment type="caution">
    <text evidence="4">The sequence shown here is derived from an EMBL/GenBank/DDBJ whole genome shotgun (WGS) entry which is preliminary data.</text>
</comment>
<dbReference type="NCBIfam" id="TIGR00996">
    <property type="entry name" value="Mtu_fam_mce"/>
    <property type="match status" value="1"/>
</dbReference>
<dbReference type="InterPro" id="IPR024516">
    <property type="entry name" value="Mce_C"/>
</dbReference>
<organism evidence="4 5">
    <name type="scientific">Nocardia nova</name>
    <dbReference type="NCBI Taxonomy" id="37330"/>
    <lineage>
        <taxon>Bacteria</taxon>
        <taxon>Bacillati</taxon>
        <taxon>Actinomycetota</taxon>
        <taxon>Actinomycetes</taxon>
        <taxon>Mycobacteriales</taxon>
        <taxon>Nocardiaceae</taxon>
        <taxon>Nocardia</taxon>
    </lineage>
</organism>
<keyword evidence="1" id="KW-0472">Membrane</keyword>
<keyword evidence="5" id="KW-1185">Reference proteome</keyword>
<sequence length="328" mass="34343">MKQRSRIRVGIVGTLIVVIVLAVVFEYRSLPGLGDGFAYHAEFADASGLYAKDEVQVAGVVVGHVDSVALSGDRVRVDFHADTHGVALGADTGAAIRVATLLGKRYLELIPEGRGSLSAGATIPLQRTTSGYDISQSLAEVSTTAAQTDKARLSDALNKAGALLKTVSPDLGSSLTGLNRLSDTVASRDKAVEDLLAHANGVSGVLAQRNEQFALLLADGRSLFSALNSRANEIHRVLVQAKGVFDELSAVAQENSASIGPTLAELGKTVETLNNNYRNVSDSISGLRNFVTQLSDVVGSGPFFNVLLDNITPANLNNPQPGNTGGPR</sequence>
<dbReference type="PRINTS" id="PR01782">
    <property type="entry name" value="MCEVIRFACTOR"/>
</dbReference>
<dbReference type="Pfam" id="PF02470">
    <property type="entry name" value="MlaD"/>
    <property type="match status" value="1"/>
</dbReference>
<name>A0A2S6A2A5_9NOCA</name>
<dbReference type="InterPro" id="IPR052336">
    <property type="entry name" value="MlaD_Phospholipid_Transporter"/>
</dbReference>
<dbReference type="InterPro" id="IPR003399">
    <property type="entry name" value="Mce/MlaD"/>
</dbReference>
<dbReference type="Pfam" id="PF11887">
    <property type="entry name" value="Mce4_CUP1"/>
    <property type="match status" value="1"/>
</dbReference>
<evidence type="ECO:0000313" key="4">
    <source>
        <dbReference type="EMBL" id="PPJ25684.1"/>
    </source>
</evidence>
<evidence type="ECO:0000259" key="2">
    <source>
        <dbReference type="Pfam" id="PF02470"/>
    </source>
</evidence>
<dbReference type="AlphaFoldDB" id="A0A2S6A2A5"/>
<evidence type="ECO:0000256" key="1">
    <source>
        <dbReference type="SAM" id="Phobius"/>
    </source>
</evidence>
<keyword evidence="1" id="KW-0812">Transmembrane</keyword>
<keyword evidence="1" id="KW-1133">Transmembrane helix</keyword>
<protein>
    <submittedName>
        <fullName evidence="4">Mammalian cell entry protein</fullName>
    </submittedName>
</protein>
<proteinExistence type="predicted"/>
<evidence type="ECO:0000313" key="5">
    <source>
        <dbReference type="Proteomes" id="UP000238356"/>
    </source>
</evidence>
<dbReference type="GO" id="GO:0005576">
    <property type="term" value="C:extracellular region"/>
    <property type="evidence" value="ECO:0007669"/>
    <property type="project" value="TreeGrafter"/>
</dbReference>
<dbReference type="InterPro" id="IPR005693">
    <property type="entry name" value="Mce"/>
</dbReference>
<accession>A0A2S6A2A5</accession>
<evidence type="ECO:0000259" key="3">
    <source>
        <dbReference type="Pfam" id="PF11887"/>
    </source>
</evidence>
<reference evidence="4 5" key="1">
    <citation type="submission" date="2018-02" db="EMBL/GenBank/DDBJ databases">
        <title>8 Nocardia nova and 1 Nocardia cyriacigeorgica strain used for evolution to TMP-SMX.</title>
        <authorList>
            <person name="Mehta H."/>
            <person name="Weng J."/>
            <person name="Shamoo Y."/>
        </authorList>
    </citation>
    <scope>NUCLEOTIDE SEQUENCE [LARGE SCALE GENOMIC DNA]</scope>
    <source>
        <strain evidence="4 5">BAA2227</strain>
    </source>
</reference>
<dbReference type="PANTHER" id="PTHR33371">
    <property type="entry name" value="INTERMEMBRANE PHOSPHOLIPID TRANSPORT SYSTEM BINDING PROTEIN MLAD-RELATED"/>
    <property type="match status" value="1"/>
</dbReference>
<feature type="domain" description="Mammalian cell entry C-terminal" evidence="3">
    <location>
        <begin position="116"/>
        <end position="304"/>
    </location>
</feature>
<dbReference type="Proteomes" id="UP000238356">
    <property type="component" value="Unassembled WGS sequence"/>
</dbReference>
<dbReference type="PANTHER" id="PTHR33371:SF18">
    <property type="entry name" value="MCE-FAMILY PROTEIN MCE3C"/>
    <property type="match status" value="1"/>
</dbReference>
<gene>
    <name evidence="4" type="ORF">C5F51_22215</name>
</gene>